<accession>A0A0A9AHC8</accession>
<reference evidence="1" key="2">
    <citation type="journal article" date="2015" name="Data Brief">
        <title>Shoot transcriptome of the giant reed, Arundo donax.</title>
        <authorList>
            <person name="Barrero R.A."/>
            <person name="Guerrero F.D."/>
            <person name="Moolhuijzen P."/>
            <person name="Goolsby J.A."/>
            <person name="Tidwell J."/>
            <person name="Bellgard S.E."/>
            <person name="Bellgard M.I."/>
        </authorList>
    </citation>
    <scope>NUCLEOTIDE SEQUENCE</scope>
    <source>
        <tissue evidence="1">Shoot tissue taken approximately 20 cm above the soil surface</tissue>
    </source>
</reference>
<dbReference type="EMBL" id="GBRH01246831">
    <property type="protein sequence ID" value="JAD51064.1"/>
    <property type="molecule type" value="Transcribed_RNA"/>
</dbReference>
<protein>
    <submittedName>
        <fullName evidence="1">Uncharacterized protein</fullName>
    </submittedName>
</protein>
<name>A0A0A9AHC8_ARUDO</name>
<reference evidence="1" key="1">
    <citation type="submission" date="2014-09" db="EMBL/GenBank/DDBJ databases">
        <authorList>
            <person name="Magalhaes I.L.F."/>
            <person name="Oliveira U."/>
            <person name="Santos F.R."/>
            <person name="Vidigal T.H.D.A."/>
            <person name="Brescovit A.D."/>
            <person name="Santos A.J."/>
        </authorList>
    </citation>
    <scope>NUCLEOTIDE SEQUENCE</scope>
    <source>
        <tissue evidence="1">Shoot tissue taken approximately 20 cm above the soil surface</tissue>
    </source>
</reference>
<evidence type="ECO:0000313" key="1">
    <source>
        <dbReference type="EMBL" id="JAD51064.1"/>
    </source>
</evidence>
<proteinExistence type="predicted"/>
<organism evidence="1">
    <name type="scientific">Arundo donax</name>
    <name type="common">Giant reed</name>
    <name type="synonym">Donax arundinaceus</name>
    <dbReference type="NCBI Taxonomy" id="35708"/>
    <lineage>
        <taxon>Eukaryota</taxon>
        <taxon>Viridiplantae</taxon>
        <taxon>Streptophyta</taxon>
        <taxon>Embryophyta</taxon>
        <taxon>Tracheophyta</taxon>
        <taxon>Spermatophyta</taxon>
        <taxon>Magnoliopsida</taxon>
        <taxon>Liliopsida</taxon>
        <taxon>Poales</taxon>
        <taxon>Poaceae</taxon>
        <taxon>PACMAD clade</taxon>
        <taxon>Arundinoideae</taxon>
        <taxon>Arundineae</taxon>
        <taxon>Arundo</taxon>
    </lineage>
</organism>
<sequence length="43" mass="4636">MQTALGKTLRNFWEGKREDRIENLLGCSVSSRPPAASSAVSTA</sequence>
<dbReference type="AlphaFoldDB" id="A0A0A9AHC8"/>